<evidence type="ECO:0000256" key="1">
    <source>
        <dbReference type="SAM" id="MobiDB-lite"/>
    </source>
</evidence>
<protein>
    <recommendedName>
        <fullName evidence="4">HNH nuclease domain-containing protein</fullName>
    </recommendedName>
</protein>
<accession>A0A8H3C2I4</accession>
<dbReference type="Proteomes" id="UP000663843">
    <property type="component" value="Unassembled WGS sequence"/>
</dbReference>
<comment type="caution">
    <text evidence="2">The sequence shown here is derived from an EMBL/GenBank/DDBJ whole genome shotgun (WGS) entry which is preliminary data.</text>
</comment>
<proteinExistence type="predicted"/>
<evidence type="ECO:0008006" key="4">
    <source>
        <dbReference type="Google" id="ProtNLM"/>
    </source>
</evidence>
<gene>
    <name evidence="2" type="ORF">RDB_LOCUS109310</name>
</gene>
<name>A0A8H3C2I4_9AGAM</name>
<dbReference type="EMBL" id="CAJMWT010003510">
    <property type="protein sequence ID" value="CAE6473305.1"/>
    <property type="molecule type" value="Genomic_DNA"/>
</dbReference>
<evidence type="ECO:0000313" key="2">
    <source>
        <dbReference type="EMBL" id="CAE6473305.1"/>
    </source>
</evidence>
<dbReference type="AlphaFoldDB" id="A0A8H3C2I4"/>
<evidence type="ECO:0000313" key="3">
    <source>
        <dbReference type="Proteomes" id="UP000663843"/>
    </source>
</evidence>
<reference evidence="2" key="1">
    <citation type="submission" date="2021-01" db="EMBL/GenBank/DDBJ databases">
        <authorList>
            <person name="Kaushik A."/>
        </authorList>
    </citation>
    <scope>NUCLEOTIDE SEQUENCE</scope>
    <source>
        <strain evidence="2">AG2-2IIIB</strain>
    </source>
</reference>
<organism evidence="2 3">
    <name type="scientific">Rhizoctonia solani</name>
    <dbReference type="NCBI Taxonomy" id="456999"/>
    <lineage>
        <taxon>Eukaryota</taxon>
        <taxon>Fungi</taxon>
        <taxon>Dikarya</taxon>
        <taxon>Basidiomycota</taxon>
        <taxon>Agaricomycotina</taxon>
        <taxon>Agaricomycetes</taxon>
        <taxon>Cantharellales</taxon>
        <taxon>Ceratobasidiaceae</taxon>
        <taxon>Rhizoctonia</taxon>
    </lineage>
</organism>
<sequence>MDHITQTFLPPNDDNDSTYSRVPSPGLSAKSHASTKSVTRSSAIIACNASTKMKVALTQAVPDSERCFITRHRKPLRCGHLIACSIDTEKQRLLEAAWGMKSGEFDSHALQNIFWLKVDMHTMFDRYTWLILPAEKDLKKVIDFNHRRASKHAPSHFLTALPGKTWEYHFLSLEYEDPIVRFGDDPKSYTVHEPPYTSLSPLRSHLHPFYVIYNVGEKVHNIKDPEWNLDRHYKLPEDPSYRPLLEQCEALYLSWVGPSLLETSESSTQQSDFDQSSTPTFYRANVDNWLTGIQLCAPCEDPHFGGTEQAEQLLVKYKHEEAREPPRGTWKKWIPEYELV</sequence>
<feature type="region of interest" description="Disordered" evidence="1">
    <location>
        <begin position="1"/>
        <end position="34"/>
    </location>
</feature>